<proteinExistence type="predicted"/>
<feature type="repeat" description="TPR" evidence="3">
    <location>
        <begin position="50"/>
        <end position="83"/>
    </location>
</feature>
<comment type="caution">
    <text evidence="5">The sequence shown here is derived from an EMBL/GenBank/DDBJ whole genome shotgun (WGS) entry which is preliminary data.</text>
</comment>
<evidence type="ECO:0000313" key="5">
    <source>
        <dbReference type="EMBL" id="GAB1251271.1"/>
    </source>
</evidence>
<evidence type="ECO:0000313" key="6">
    <source>
        <dbReference type="Proteomes" id="UP001628220"/>
    </source>
</evidence>
<dbReference type="Proteomes" id="UP001628220">
    <property type="component" value="Unassembled WGS sequence"/>
</dbReference>
<reference evidence="5 6" key="1">
    <citation type="journal article" date="2025" name="Int. J. Syst. Evol. Microbiol.">
        <title>Desulfovibrio falkowii sp. nov., Porphyromonas miyakawae sp. nov., Mediterraneibacter flintii sp. nov. and Owariibacterium komagatae gen. nov., sp. nov., isolated from human faeces.</title>
        <authorList>
            <person name="Hamaguchi T."/>
            <person name="Ohara M."/>
            <person name="Hisatomi A."/>
            <person name="Sekiguchi K."/>
            <person name="Takeda J.I."/>
            <person name="Ueyama J."/>
            <person name="Ito M."/>
            <person name="Nishiwaki H."/>
            <person name="Ogi T."/>
            <person name="Hirayama M."/>
            <person name="Ohkuma M."/>
            <person name="Sakamoto M."/>
            <person name="Ohno K."/>
        </authorList>
    </citation>
    <scope>NUCLEOTIDE SEQUENCE [LARGE SCALE GENOMIC DNA]</scope>
    <source>
        <strain evidence="5 6">13CB11C</strain>
    </source>
</reference>
<dbReference type="InterPro" id="IPR011990">
    <property type="entry name" value="TPR-like_helical_dom_sf"/>
</dbReference>
<dbReference type="InterPro" id="IPR019734">
    <property type="entry name" value="TPR_rpt"/>
</dbReference>
<dbReference type="EMBL" id="BAAFSF010000001">
    <property type="protein sequence ID" value="GAB1251271.1"/>
    <property type="molecule type" value="Genomic_DNA"/>
</dbReference>
<dbReference type="Pfam" id="PF13432">
    <property type="entry name" value="TPR_16"/>
    <property type="match status" value="1"/>
</dbReference>
<evidence type="ECO:0000256" key="3">
    <source>
        <dbReference type="PROSITE-ProRule" id="PRU00339"/>
    </source>
</evidence>
<evidence type="ECO:0000256" key="2">
    <source>
        <dbReference type="ARBA" id="ARBA00022803"/>
    </source>
</evidence>
<protein>
    <recommendedName>
        <fullName evidence="7">Tetratricopeptide repeat protein</fullName>
    </recommendedName>
</protein>
<evidence type="ECO:0008006" key="7">
    <source>
        <dbReference type="Google" id="ProtNLM"/>
    </source>
</evidence>
<accession>A0ABQ0E0N6</accession>
<keyword evidence="1" id="KW-0677">Repeat</keyword>
<evidence type="ECO:0000256" key="4">
    <source>
        <dbReference type="SAM" id="MobiDB-lite"/>
    </source>
</evidence>
<keyword evidence="6" id="KW-1185">Reference proteome</keyword>
<dbReference type="RefSeq" id="WP_411915085.1">
    <property type="nucleotide sequence ID" value="NZ_BAAFSF010000001.1"/>
</dbReference>
<dbReference type="PROSITE" id="PS50005">
    <property type="entry name" value="TPR"/>
    <property type="match status" value="1"/>
</dbReference>
<gene>
    <name evidence="5" type="ORF">Tsumi_03750</name>
</gene>
<feature type="region of interest" description="Disordered" evidence="4">
    <location>
        <begin position="17"/>
        <end position="45"/>
    </location>
</feature>
<name>A0ABQ0E0N6_9PORP</name>
<dbReference type="PANTHER" id="PTHR45586:SF1">
    <property type="entry name" value="LIPOPOLYSACCHARIDE ASSEMBLY PROTEIN B"/>
    <property type="match status" value="1"/>
</dbReference>
<keyword evidence="2 3" id="KW-0802">TPR repeat</keyword>
<organism evidence="5 6">
    <name type="scientific">Porphyromonas miyakawae</name>
    <dbReference type="NCBI Taxonomy" id="3137470"/>
    <lineage>
        <taxon>Bacteria</taxon>
        <taxon>Pseudomonadati</taxon>
        <taxon>Bacteroidota</taxon>
        <taxon>Bacteroidia</taxon>
        <taxon>Bacteroidales</taxon>
        <taxon>Porphyromonadaceae</taxon>
        <taxon>Porphyromonas</taxon>
    </lineage>
</organism>
<dbReference type="InterPro" id="IPR051012">
    <property type="entry name" value="CellSynth/LPSAsmb/PSIAsmb"/>
</dbReference>
<dbReference type="SUPFAM" id="SSF48452">
    <property type="entry name" value="TPR-like"/>
    <property type="match status" value="1"/>
</dbReference>
<dbReference type="Gene3D" id="1.25.40.10">
    <property type="entry name" value="Tetratricopeptide repeat domain"/>
    <property type="match status" value="1"/>
</dbReference>
<dbReference type="Pfam" id="PF14559">
    <property type="entry name" value="TPR_19"/>
    <property type="match status" value="1"/>
</dbReference>
<evidence type="ECO:0000256" key="1">
    <source>
        <dbReference type="ARBA" id="ARBA00022737"/>
    </source>
</evidence>
<sequence>MSFFKKLFSKTNDSVLPSKTEETATSHTATNIPEGDEEATREQKQRIRNAESLKFDGLRLLRAGYVTQALEYLARSVELNPEFENRYYYASALTRLGKNSEAIEIYKSLSQEAPEHTALHLSLLNLLVTEERYAEASECFTKTSALSLDDAEEALLRFYEAMLAVGEEDYDRAIEAADRSLSLQADHPRVALYKTKALLLANRLEEAESWIKDMRQRFPEEERFALYAATIAAERKQPEKEEKALKEAIDIDPFNEEAHLRLAALYETQGHVEAAIALLSPFYEEEHATVRMKRCLADLYRKQDNPEKADKVLESINEEDIQQEGAEADFSSLYTNGLY</sequence>
<dbReference type="PANTHER" id="PTHR45586">
    <property type="entry name" value="TPR REPEAT-CONTAINING PROTEIN PA4667"/>
    <property type="match status" value="1"/>
</dbReference>